<dbReference type="PROSITE" id="PS51257">
    <property type="entry name" value="PROKAR_LIPOPROTEIN"/>
    <property type="match status" value="1"/>
</dbReference>
<dbReference type="WBParaSite" id="PgR091_g015_t10">
    <property type="protein sequence ID" value="PgR091_g015_t10"/>
    <property type="gene ID" value="PgR091_g015"/>
</dbReference>
<evidence type="ECO:0000256" key="2">
    <source>
        <dbReference type="ARBA" id="ARBA00004922"/>
    </source>
</evidence>
<evidence type="ECO:0000313" key="15">
    <source>
        <dbReference type="WBParaSite" id="PgR091_g015_t11"/>
    </source>
</evidence>
<feature type="transmembrane region" description="Helical" evidence="11">
    <location>
        <begin position="20"/>
        <end position="39"/>
    </location>
</feature>
<comment type="similarity">
    <text evidence="10">Belongs to the glycosyltransferase 14 family.</text>
</comment>
<evidence type="ECO:0000313" key="12">
    <source>
        <dbReference type="Proteomes" id="UP000887569"/>
    </source>
</evidence>
<comment type="pathway">
    <text evidence="2">Protein modification; protein glycosylation.</text>
</comment>
<keyword evidence="9" id="KW-0325">Glycoprotein</keyword>
<dbReference type="PANTHER" id="PTHR19297">
    <property type="entry name" value="GLYCOSYLTRANSFERASE 14 FAMILY MEMBER"/>
    <property type="match status" value="1"/>
</dbReference>
<name>A0A915C5J6_PARUN</name>
<dbReference type="GO" id="GO:0016020">
    <property type="term" value="C:membrane"/>
    <property type="evidence" value="ECO:0007669"/>
    <property type="project" value="UniProtKB-SubCell"/>
</dbReference>
<evidence type="ECO:0000313" key="13">
    <source>
        <dbReference type="WBParaSite" id="PgR091_g015_t03"/>
    </source>
</evidence>
<keyword evidence="7 11" id="KW-1133">Transmembrane helix</keyword>
<proteinExistence type="inferred from homology"/>
<dbReference type="WBParaSite" id="PgR091_g015_t16">
    <property type="protein sequence ID" value="PgR091_g015_t16"/>
    <property type="gene ID" value="PgR091_g015"/>
</dbReference>
<protein>
    <submittedName>
        <fullName evidence="13 14">Kinesin motor domain-containing protein</fullName>
    </submittedName>
</protein>
<keyword evidence="4" id="KW-0808">Transferase</keyword>
<evidence type="ECO:0000256" key="9">
    <source>
        <dbReference type="ARBA" id="ARBA00023180"/>
    </source>
</evidence>
<dbReference type="WBParaSite" id="PgR091_g015_t08">
    <property type="protein sequence ID" value="PgR091_g015_t08"/>
    <property type="gene ID" value="PgR091_g015"/>
</dbReference>
<evidence type="ECO:0000256" key="6">
    <source>
        <dbReference type="ARBA" id="ARBA00022968"/>
    </source>
</evidence>
<comment type="subcellular location">
    <subcellularLocation>
        <location evidence="1">Membrane</location>
        <topology evidence="1">Single-pass type II membrane protein</topology>
    </subcellularLocation>
</comment>
<evidence type="ECO:0000256" key="5">
    <source>
        <dbReference type="ARBA" id="ARBA00022692"/>
    </source>
</evidence>
<evidence type="ECO:0000256" key="8">
    <source>
        <dbReference type="ARBA" id="ARBA00023136"/>
    </source>
</evidence>
<dbReference type="WBParaSite" id="PgR091_g015_t05">
    <property type="protein sequence ID" value="PgR091_g015_t05"/>
    <property type="gene ID" value="PgR091_g015"/>
</dbReference>
<reference evidence="13 14" key="1">
    <citation type="submission" date="2022-11" db="UniProtKB">
        <authorList>
            <consortium name="WormBaseParasite"/>
        </authorList>
    </citation>
    <scope>IDENTIFICATION</scope>
</reference>
<evidence type="ECO:0000313" key="14">
    <source>
        <dbReference type="WBParaSite" id="PgR091_g015_t04"/>
    </source>
</evidence>
<dbReference type="AlphaFoldDB" id="A0A915C5J6"/>
<organism evidence="12 15">
    <name type="scientific">Parascaris univalens</name>
    <name type="common">Nematode worm</name>
    <dbReference type="NCBI Taxonomy" id="6257"/>
    <lineage>
        <taxon>Eukaryota</taxon>
        <taxon>Metazoa</taxon>
        <taxon>Ecdysozoa</taxon>
        <taxon>Nematoda</taxon>
        <taxon>Chromadorea</taxon>
        <taxon>Rhabditida</taxon>
        <taxon>Spirurina</taxon>
        <taxon>Ascaridomorpha</taxon>
        <taxon>Ascaridoidea</taxon>
        <taxon>Ascarididae</taxon>
        <taxon>Parascaris</taxon>
    </lineage>
</organism>
<dbReference type="WBParaSite" id="PgR091_g015_t06">
    <property type="protein sequence ID" value="PgR091_g015_t06"/>
    <property type="gene ID" value="PgR091_g015"/>
</dbReference>
<keyword evidence="3" id="KW-0328">Glycosyltransferase</keyword>
<evidence type="ECO:0000256" key="7">
    <source>
        <dbReference type="ARBA" id="ARBA00022989"/>
    </source>
</evidence>
<dbReference type="PANTHER" id="PTHR19297:SF185">
    <property type="entry name" value="BETA-1,3-GALACTOSYL-O-GLYCOSYL-GLYCOPROTEIN BETA-1,6-N-ACETYLGLUCOSAMINYLTRANSFERASE 3"/>
    <property type="match status" value="1"/>
</dbReference>
<dbReference type="WBParaSite" id="PgR091_g015_t14">
    <property type="protein sequence ID" value="PgR091_g015_t14"/>
    <property type="gene ID" value="PgR091_g015"/>
</dbReference>
<accession>A0A915C5J6</accession>
<keyword evidence="12" id="KW-1185">Reference proteome</keyword>
<dbReference type="InterPro" id="IPR003406">
    <property type="entry name" value="Glyco_trans_14"/>
</dbReference>
<keyword evidence="5 11" id="KW-0812">Transmembrane</keyword>
<dbReference type="WBParaSite" id="PgR091_g015_t04">
    <property type="protein sequence ID" value="PgR091_g015_t04"/>
    <property type="gene ID" value="PgR091_g015"/>
</dbReference>
<dbReference type="GO" id="GO:0008375">
    <property type="term" value="F:acetylglucosaminyltransferase activity"/>
    <property type="evidence" value="ECO:0007669"/>
    <property type="project" value="TreeGrafter"/>
</dbReference>
<dbReference type="WBParaSite" id="PgR091_g015_t11">
    <property type="protein sequence ID" value="PgR091_g015_t11"/>
    <property type="gene ID" value="PgR091_g015"/>
</dbReference>
<evidence type="ECO:0000256" key="11">
    <source>
        <dbReference type="SAM" id="Phobius"/>
    </source>
</evidence>
<dbReference type="Proteomes" id="UP000887569">
    <property type="component" value="Unplaced"/>
</dbReference>
<dbReference type="Pfam" id="PF02485">
    <property type="entry name" value="Branch"/>
    <property type="match status" value="1"/>
</dbReference>
<dbReference type="WBParaSite" id="PgR091_g015_t03">
    <property type="protein sequence ID" value="PgR091_g015_t03"/>
    <property type="gene ID" value="PgR091_g015"/>
</dbReference>
<sequence>MLKNKYALKFAYTAMIRYKLVVSLLFAITVVLFACKMLINDYHQEAAFKSFKNEAKSALFEKYRAQLNKAMENISVDFSTIDCDALFSKNVYKTSRNIAKKYSYRFNKEDLILKSPMKDRCSLIKQIFGFNETPLSKEEEEFPLAYAALVYKWTDEVFYMFSALYHPQNVYCIAIDRKSDPSFMSSVLLLGKCFPNIQIMTVDKVDYCGFSVIHAVVQCLHALTYSNRPWRYFQYLSNFDLPLKTNREMVRIFKRLNGSFNTEILEYPSDRLMGKKVETIPHGIKLYKSSLSATFSRESAEFIVNNEKARSILWFLKGTYCPDESLWTTIAGNPTLRMPNGFDASRWLRAINHNKASISATSFPYYISRFQVWANSKYRHMCKGKFVHASCVYGVDDLHILDERPELIAHKFYLDYQPAAFFCLYRRVRERAIGDIENFNDAVYGAIPGPRVLRGESIENIYIEPAS</sequence>
<evidence type="ECO:0000256" key="1">
    <source>
        <dbReference type="ARBA" id="ARBA00004606"/>
    </source>
</evidence>
<evidence type="ECO:0000256" key="3">
    <source>
        <dbReference type="ARBA" id="ARBA00022676"/>
    </source>
</evidence>
<keyword evidence="8 11" id="KW-0472">Membrane</keyword>
<evidence type="ECO:0000256" key="4">
    <source>
        <dbReference type="ARBA" id="ARBA00022679"/>
    </source>
</evidence>
<evidence type="ECO:0000256" key="10">
    <source>
        <dbReference type="ARBA" id="ARBA00038150"/>
    </source>
</evidence>
<keyword evidence="6" id="KW-0735">Signal-anchor</keyword>